<dbReference type="EMBL" id="MU825403">
    <property type="protein sequence ID" value="KAJ7392066.1"/>
    <property type="molecule type" value="Genomic_DNA"/>
</dbReference>
<comment type="caution">
    <text evidence="1">The sequence shown here is derived from an EMBL/GenBank/DDBJ whole genome shotgun (WGS) entry which is preliminary data.</text>
</comment>
<dbReference type="PANTHER" id="PTHR10151">
    <property type="entry name" value="ECTONUCLEOTIDE PYROPHOSPHATASE/PHOSPHODIESTERASE"/>
    <property type="match status" value="1"/>
</dbReference>
<sequence length="177" mass="20372">MSRTSHHPSHVTIQMINMPSWSESCADTVILVSFDGFRWDYLNMNRTKTDHFNGIIKQGVRAEYVRNVFPTVTFPNHYTIVTGMYPESHGILSNAMYDPVINDTFTMRTNDSKWWNTFSEPLWVTSQKQGKKSGMCYWPGYDVNYKGYKPSFSPSGLGLGRPFADRKNENYALEIAC</sequence>
<name>A0A9X0DA19_9CNID</name>
<organism evidence="1 2">
    <name type="scientific">Desmophyllum pertusum</name>
    <dbReference type="NCBI Taxonomy" id="174260"/>
    <lineage>
        <taxon>Eukaryota</taxon>
        <taxon>Metazoa</taxon>
        <taxon>Cnidaria</taxon>
        <taxon>Anthozoa</taxon>
        <taxon>Hexacorallia</taxon>
        <taxon>Scleractinia</taxon>
        <taxon>Caryophylliina</taxon>
        <taxon>Caryophylliidae</taxon>
        <taxon>Desmophyllum</taxon>
    </lineage>
</organism>
<dbReference type="GO" id="GO:0016787">
    <property type="term" value="F:hydrolase activity"/>
    <property type="evidence" value="ECO:0007669"/>
    <property type="project" value="UniProtKB-ARBA"/>
</dbReference>
<gene>
    <name evidence="1" type="ORF">OS493_015012</name>
</gene>
<dbReference type="OrthoDB" id="415411at2759"/>
<dbReference type="AlphaFoldDB" id="A0A9X0DA19"/>
<dbReference type="PANTHER" id="PTHR10151:SF120">
    <property type="entry name" value="BIS(5'-ADENOSYL)-TRIPHOSPHATASE"/>
    <property type="match status" value="1"/>
</dbReference>
<dbReference type="SUPFAM" id="SSF53649">
    <property type="entry name" value="Alkaline phosphatase-like"/>
    <property type="match status" value="1"/>
</dbReference>
<proteinExistence type="predicted"/>
<evidence type="ECO:0000313" key="2">
    <source>
        <dbReference type="Proteomes" id="UP001163046"/>
    </source>
</evidence>
<dbReference type="Proteomes" id="UP001163046">
    <property type="component" value="Unassembled WGS sequence"/>
</dbReference>
<protein>
    <submittedName>
        <fullName evidence="1">Uncharacterized protein</fullName>
    </submittedName>
</protein>
<dbReference type="CDD" id="cd16018">
    <property type="entry name" value="Enpp"/>
    <property type="match status" value="1"/>
</dbReference>
<dbReference type="InterPro" id="IPR017850">
    <property type="entry name" value="Alkaline_phosphatase_core_sf"/>
</dbReference>
<evidence type="ECO:0000313" key="1">
    <source>
        <dbReference type="EMBL" id="KAJ7392066.1"/>
    </source>
</evidence>
<reference evidence="1" key="1">
    <citation type="submission" date="2023-01" db="EMBL/GenBank/DDBJ databases">
        <title>Genome assembly of the deep-sea coral Lophelia pertusa.</title>
        <authorList>
            <person name="Herrera S."/>
            <person name="Cordes E."/>
        </authorList>
    </citation>
    <scope>NUCLEOTIDE SEQUENCE</scope>
    <source>
        <strain evidence="1">USNM1676648</strain>
        <tissue evidence="1">Polyp</tissue>
    </source>
</reference>
<dbReference type="Gene3D" id="3.40.720.10">
    <property type="entry name" value="Alkaline Phosphatase, subunit A"/>
    <property type="match status" value="1"/>
</dbReference>
<dbReference type="Pfam" id="PF01663">
    <property type="entry name" value="Phosphodiest"/>
    <property type="match status" value="1"/>
</dbReference>
<keyword evidence="2" id="KW-1185">Reference proteome</keyword>
<dbReference type="InterPro" id="IPR002591">
    <property type="entry name" value="Phosphodiest/P_Trfase"/>
</dbReference>
<accession>A0A9X0DA19</accession>